<dbReference type="AlphaFoldDB" id="E0R7M8"/>
<dbReference type="EMBL" id="AY327575">
    <property type="protein sequence ID" value="ADM86730.1"/>
    <property type="molecule type" value="Genomic_DNA"/>
</dbReference>
<dbReference type="InterPro" id="IPR003673">
    <property type="entry name" value="CoA-Trfase_fam_III"/>
</dbReference>
<organism evidence="1">
    <name type="scientific">Delftia acidovorans</name>
    <name type="common">Pseudomonas acidovorans</name>
    <name type="synonym">Comamonas acidovorans</name>
    <dbReference type="NCBI Taxonomy" id="80866"/>
    <lineage>
        <taxon>Bacteria</taxon>
        <taxon>Pseudomonadati</taxon>
        <taxon>Pseudomonadota</taxon>
        <taxon>Betaproteobacteria</taxon>
        <taxon>Burkholderiales</taxon>
        <taxon>Comamonadaceae</taxon>
        <taxon>Delftia</taxon>
    </lineage>
</organism>
<dbReference type="InterPro" id="IPR050509">
    <property type="entry name" value="CoA-transferase_III"/>
</dbReference>
<dbReference type="InterPro" id="IPR044855">
    <property type="entry name" value="CoA-Trfase_III_dom3_sf"/>
</dbReference>
<dbReference type="GO" id="GO:0016740">
    <property type="term" value="F:transferase activity"/>
    <property type="evidence" value="ECO:0007669"/>
    <property type="project" value="UniProtKB-KW"/>
</dbReference>
<dbReference type="InterPro" id="IPR023606">
    <property type="entry name" value="CoA-Trfase_III_dom_1_sf"/>
</dbReference>
<dbReference type="SUPFAM" id="SSF89796">
    <property type="entry name" value="CoA-transferase family III (CaiB/BaiF)"/>
    <property type="match status" value="1"/>
</dbReference>
<accession>E0R7M8</accession>
<reference evidence="1" key="3">
    <citation type="submission" date="2009-09" db="EMBL/GenBank/DDBJ databases">
        <title>Structural analysis of ISCR8, a subgroup of IS91-like elements.</title>
        <authorList>
            <person name="Schleinitz K.M."/>
            <person name="Vallaeys T."/>
            <person name="Kleinsteuber S."/>
        </authorList>
    </citation>
    <scope>NUCLEOTIDE SEQUENCE</scope>
    <source>
        <strain evidence="1">MC1</strain>
        <plasmid evidence="1">pMC1</plasmid>
    </source>
</reference>
<proteinExistence type="predicted"/>
<dbReference type="Gene3D" id="3.30.1540.10">
    <property type="entry name" value="formyl-coa transferase, domain 3"/>
    <property type="match status" value="1"/>
</dbReference>
<reference evidence="1" key="1">
    <citation type="journal article" date="2004" name="Appl. Environ. Microbiol.">
        <title>Localization and characterization of two novel genes encoding stereospecific dioxygenases catalyzing 2(2,4-dichlorophenoxy)propionate cleavage in Delftia acidovorans MC1.</title>
        <authorList>
            <person name="Schleinitz K.M."/>
            <person name="Kleinsteuber S."/>
            <person name="Vallaeys T."/>
            <person name="Babel W."/>
        </authorList>
    </citation>
    <scope>NUCLEOTIDE SEQUENCE</scope>
    <source>
        <strain evidence="1">MC1</strain>
        <plasmid evidence="1">pMC1</plasmid>
    </source>
</reference>
<sequence>MAEPALLPILPGLRVVEATAFIAAPLGGLTLAQFGADVIRIDPPGGSLDIGRWPLADDGRTSLFWTGLNKGKRSVVIDTAQPEGRELAMALITAPGEDAGLLLTNLPPRGFLSYEDLRALRPDLIQLTLSGDRHGGSQVDYTVNARLGVPCFTGETPGGRPVNHVLPAWDVGTGYLAALGVLGAERHRRKTGQGQHVKLALEDVGLATLGNLGFIAEAERGRPRQRIGNDLFGAFGGDFACADGERVMLVGLTGRQWRGLCKACDMQAAVDELGRRLGLDLSVEGNRFIARAEISALVAPWVAARPVAAVAAALDAHGVCWSRYQTIEQLVASDETCSTANPLFTHIEQPGAGRTLAPGLPLDYSALGRTDALPAARLGQHTEEVLVEVLGLDGAAFGRLVDRGIVVGA</sequence>
<dbReference type="PANTHER" id="PTHR48228">
    <property type="entry name" value="SUCCINYL-COA--D-CITRAMALATE COA-TRANSFERASE"/>
    <property type="match status" value="1"/>
</dbReference>
<geneLocation type="plasmid" evidence="1">
    <name>pMC1</name>
</geneLocation>
<reference evidence="1" key="2">
    <citation type="submission" date="2009-09" db="EMBL/GenBank/DDBJ databases">
        <title>Genetic background of enantiospecific 2,4-dichlorophenoxypropionate cleavage in Delftia acidovorans MC1.</title>
        <authorList>
            <person name="Schleinitz K.M."/>
            <person name="Kleinsteuber S."/>
            <person name="Vallaeys T."/>
            <person name="Babel W."/>
        </authorList>
    </citation>
    <scope>NUCLEOTIDE SEQUENCE</scope>
    <source>
        <strain evidence="1">MC1</strain>
        <plasmid evidence="1">pMC1</plasmid>
    </source>
</reference>
<dbReference type="Pfam" id="PF02515">
    <property type="entry name" value="CoA_transf_3"/>
    <property type="match status" value="1"/>
</dbReference>
<dbReference type="Gene3D" id="3.40.50.10540">
    <property type="entry name" value="Crotonobetainyl-coa:carnitine coa-transferase, domain 1"/>
    <property type="match status" value="1"/>
</dbReference>
<evidence type="ECO:0000313" key="1">
    <source>
        <dbReference type="EMBL" id="ADM86730.1"/>
    </source>
</evidence>
<protein>
    <submittedName>
        <fullName evidence="1">AcylCoA transferase</fullName>
    </submittedName>
</protein>
<keyword evidence="1" id="KW-0614">Plasmid</keyword>
<keyword evidence="1" id="KW-0808">Transferase</keyword>
<dbReference type="PANTHER" id="PTHR48228:SF5">
    <property type="entry name" value="ALPHA-METHYLACYL-COA RACEMASE"/>
    <property type="match status" value="1"/>
</dbReference>
<name>E0R7M8_DELAC</name>